<comment type="caution">
    <text evidence="1">The sequence shown here is derived from an EMBL/GenBank/DDBJ whole genome shotgun (WGS) entry which is preliminary data.</text>
</comment>
<dbReference type="AlphaFoldDB" id="A0AAV0LM68"/>
<proteinExistence type="predicted"/>
<evidence type="ECO:0000313" key="2">
    <source>
        <dbReference type="Proteomes" id="UP001154282"/>
    </source>
</evidence>
<keyword evidence="2" id="KW-1185">Reference proteome</keyword>
<protein>
    <submittedName>
        <fullName evidence="1">Uncharacterized protein</fullName>
    </submittedName>
</protein>
<reference evidence="1" key="1">
    <citation type="submission" date="2022-08" db="EMBL/GenBank/DDBJ databases">
        <authorList>
            <person name="Gutierrez-Valencia J."/>
        </authorList>
    </citation>
    <scope>NUCLEOTIDE SEQUENCE</scope>
</reference>
<name>A0AAV0LM68_9ROSI</name>
<accession>A0AAV0LM68</accession>
<gene>
    <name evidence="1" type="ORF">LITE_LOCUS24632</name>
</gene>
<organism evidence="1 2">
    <name type="scientific">Linum tenue</name>
    <dbReference type="NCBI Taxonomy" id="586396"/>
    <lineage>
        <taxon>Eukaryota</taxon>
        <taxon>Viridiplantae</taxon>
        <taxon>Streptophyta</taxon>
        <taxon>Embryophyta</taxon>
        <taxon>Tracheophyta</taxon>
        <taxon>Spermatophyta</taxon>
        <taxon>Magnoliopsida</taxon>
        <taxon>eudicotyledons</taxon>
        <taxon>Gunneridae</taxon>
        <taxon>Pentapetalae</taxon>
        <taxon>rosids</taxon>
        <taxon>fabids</taxon>
        <taxon>Malpighiales</taxon>
        <taxon>Linaceae</taxon>
        <taxon>Linum</taxon>
    </lineage>
</organism>
<dbReference type="Proteomes" id="UP001154282">
    <property type="component" value="Unassembled WGS sequence"/>
</dbReference>
<evidence type="ECO:0000313" key="1">
    <source>
        <dbReference type="EMBL" id="CAI0435265.1"/>
    </source>
</evidence>
<sequence length="47" mass="5650">MPQGLRDMLPPMQLRPYRNRRQLRPVPLLCHLDHPWRPSQVPLIVIN</sequence>
<dbReference type="EMBL" id="CAMGYJ010000006">
    <property type="protein sequence ID" value="CAI0435265.1"/>
    <property type="molecule type" value="Genomic_DNA"/>
</dbReference>